<keyword evidence="2" id="KW-1185">Reference proteome</keyword>
<protein>
    <submittedName>
        <fullName evidence="1">Uncharacterized protein</fullName>
    </submittedName>
</protein>
<organism evidence="1 2">
    <name type="scientific">Irpex rosettiformis</name>
    <dbReference type="NCBI Taxonomy" id="378272"/>
    <lineage>
        <taxon>Eukaryota</taxon>
        <taxon>Fungi</taxon>
        <taxon>Dikarya</taxon>
        <taxon>Basidiomycota</taxon>
        <taxon>Agaricomycotina</taxon>
        <taxon>Agaricomycetes</taxon>
        <taxon>Polyporales</taxon>
        <taxon>Irpicaceae</taxon>
        <taxon>Irpex</taxon>
    </lineage>
</organism>
<evidence type="ECO:0000313" key="1">
    <source>
        <dbReference type="EMBL" id="KAI0088667.1"/>
    </source>
</evidence>
<evidence type="ECO:0000313" key="2">
    <source>
        <dbReference type="Proteomes" id="UP001055072"/>
    </source>
</evidence>
<gene>
    <name evidence="1" type="ORF">BDY19DRAFT_891112</name>
</gene>
<sequence length="433" mass="48847">MSDSHGIFGGERPLLDHERDWAARCSYFECFGYTLRPRFRPGWKRSWDESGVPAPLCEDWIMALPNPNLIDATDKDGARVCIKRLYHKDNEKSIIRMLDPAASAPSTQNHSIPVIKCLEKPPKENQRPPGDDDHTAYLVMPFLFSINEVPFETVDQVADLVEQLLEGLVYMHARGVAHRDCSVRNIMMDATALYPKGFHPVRTSLLPDASGKAPRRSRSSAYIRYYYIDYGISSYFDPSVEQDRNVLGIDGIDREVPELSSTVPYDPFKVDVFLIGNLFKHEVYEKYKNLEFLKPLIQSMTAEDPAARPSASDAYEHWTRIRGQLSMVQRAWRLKSRSEGTSVGLFLDAFTTIRLAVVLPAKLATVLFHRSLRIKSATTSSSTSPPAPSDTPPLPESTKKTPTRSFKSLKDKLSRSTKLLPRKANAPMVAARD</sequence>
<accession>A0ACB8U2S0</accession>
<comment type="caution">
    <text evidence="1">The sequence shown here is derived from an EMBL/GenBank/DDBJ whole genome shotgun (WGS) entry which is preliminary data.</text>
</comment>
<proteinExistence type="predicted"/>
<name>A0ACB8U2S0_9APHY</name>
<dbReference type="EMBL" id="MU274913">
    <property type="protein sequence ID" value="KAI0088667.1"/>
    <property type="molecule type" value="Genomic_DNA"/>
</dbReference>
<dbReference type="Proteomes" id="UP001055072">
    <property type="component" value="Unassembled WGS sequence"/>
</dbReference>
<reference evidence="1" key="1">
    <citation type="journal article" date="2021" name="Environ. Microbiol.">
        <title>Gene family expansions and transcriptome signatures uncover fungal adaptations to wood decay.</title>
        <authorList>
            <person name="Hage H."/>
            <person name="Miyauchi S."/>
            <person name="Viragh M."/>
            <person name="Drula E."/>
            <person name="Min B."/>
            <person name="Chaduli D."/>
            <person name="Navarro D."/>
            <person name="Favel A."/>
            <person name="Norest M."/>
            <person name="Lesage-Meessen L."/>
            <person name="Balint B."/>
            <person name="Merenyi Z."/>
            <person name="de Eugenio L."/>
            <person name="Morin E."/>
            <person name="Martinez A.T."/>
            <person name="Baldrian P."/>
            <person name="Stursova M."/>
            <person name="Martinez M.J."/>
            <person name="Novotny C."/>
            <person name="Magnuson J.K."/>
            <person name="Spatafora J.W."/>
            <person name="Maurice S."/>
            <person name="Pangilinan J."/>
            <person name="Andreopoulos W."/>
            <person name="LaButti K."/>
            <person name="Hundley H."/>
            <person name="Na H."/>
            <person name="Kuo A."/>
            <person name="Barry K."/>
            <person name="Lipzen A."/>
            <person name="Henrissat B."/>
            <person name="Riley R."/>
            <person name="Ahrendt S."/>
            <person name="Nagy L.G."/>
            <person name="Grigoriev I.V."/>
            <person name="Martin F."/>
            <person name="Rosso M.N."/>
        </authorList>
    </citation>
    <scope>NUCLEOTIDE SEQUENCE</scope>
    <source>
        <strain evidence="1">CBS 384.51</strain>
    </source>
</reference>